<dbReference type="AlphaFoldDB" id="A0A6G4X7B1"/>
<dbReference type="Gene3D" id="3.40.50.300">
    <property type="entry name" value="P-loop containing nucleotide triphosphate hydrolases"/>
    <property type="match status" value="1"/>
</dbReference>
<dbReference type="Gene3D" id="1.25.40.10">
    <property type="entry name" value="Tetratricopeptide repeat domain"/>
    <property type="match status" value="1"/>
</dbReference>
<dbReference type="InterPro" id="IPR011990">
    <property type="entry name" value="TPR-like_helical_dom_sf"/>
</dbReference>
<name>A0A6G4X7B1_9ACTN</name>
<evidence type="ECO:0000313" key="2">
    <source>
        <dbReference type="EMBL" id="NGO73426.1"/>
    </source>
</evidence>
<dbReference type="PANTHER" id="PTHR47691">
    <property type="entry name" value="REGULATOR-RELATED"/>
    <property type="match status" value="1"/>
</dbReference>
<proteinExistence type="predicted"/>
<sequence>PAPAPVPGNLRARLTSFVGRESDMTAIRDDLNRTRLITLTGPGGSGKTRLAEQAAAALAARHPAQTAPARYADGAWIVELASLDHPSAVPGAVLSALGRRETALATAATENARSLSSDLANDATARLLEHCLHRRLLLVLDNCEHLVDAAAALAETLLAHCPDLTVLATSREPLGVPGETVRPVEPLPPEPAYRLFADRAAAARAGFSTSEDPEAVAEICRRLDGLPLAIELAAARLRSLTPRQIADRLDDRFRLLTSGSRTVLPRQQTLRAVVDWSWDLLDERERTVVRRLSVFSGGCTLPAAEQVCADAHPGPGRPPAPTPAPGRSEVCEDDVLDLLGALVDKSILVAEQPPARSGTGVRYRMLETIHEYARERAAERPEDLRAAERRHTAQILRFVSAARPRIRSAEQLTWLPRVEADLDNIRAVLRRALDRGDWDTSGTLVRDVGWFWWLRNYRDEGARWAERVLGTLPAAAADRGAGEDELYREMQLLRYFLLAEQYGQEMLQDESARTTASEILHAFDIPRPAAARFPGMLWPFTAYLLDSAAGVAQRMDRCVANCRRYGGDWELAVAILLRAHIRMDLPGGLESGSRDLPEVDQLARVSGDRWLLSQVSGLRAEVAIHRGQYEDARAECETALRYAQQLGAYTELPVLLGRIADIWYRQGDVQQAEKLARRAIEDAEHLGIWDAQTFAFFLRAVIAMDSGDAAHARTLLGETERKASAGTPPSMFQVVCRALDARIAGAEQGADEGVSRVREALRTGLGADAPEYVLAHVVLVAAALTQSAGHPRTAFRLVRSAERLRGDLAASVPELWLDGQVRAGLAPDAQREESAREPALSAQQALHLMDTLHLTPGT</sequence>
<dbReference type="RefSeq" id="WP_165303071.1">
    <property type="nucleotide sequence ID" value="NZ_JAAKZZ010000730.1"/>
</dbReference>
<keyword evidence="3" id="KW-1185">Reference proteome</keyword>
<evidence type="ECO:0000259" key="1">
    <source>
        <dbReference type="Pfam" id="PF13191"/>
    </source>
</evidence>
<feature type="domain" description="Orc1-like AAA ATPase" evidence="1">
    <location>
        <begin position="17"/>
        <end position="160"/>
    </location>
</feature>
<accession>A0A6G4X7B1</accession>
<comment type="caution">
    <text evidence="2">The sequence shown here is derived from an EMBL/GenBank/DDBJ whole genome shotgun (WGS) entry which is preliminary data.</text>
</comment>
<dbReference type="PANTHER" id="PTHR47691:SF3">
    <property type="entry name" value="HTH-TYPE TRANSCRIPTIONAL REGULATOR RV0890C-RELATED"/>
    <property type="match status" value="1"/>
</dbReference>
<feature type="non-terminal residue" evidence="2">
    <location>
        <position position="1"/>
    </location>
</feature>
<dbReference type="InterPro" id="IPR027417">
    <property type="entry name" value="P-loop_NTPase"/>
</dbReference>
<gene>
    <name evidence="2" type="ORF">G5C65_34865</name>
</gene>
<dbReference type="InterPro" id="IPR041664">
    <property type="entry name" value="AAA_16"/>
</dbReference>
<reference evidence="2 3" key="1">
    <citation type="submission" date="2020-02" db="EMBL/GenBank/DDBJ databases">
        <title>Whole-genome analyses of novel actinobacteria.</title>
        <authorList>
            <person name="Sahin N."/>
            <person name="Tatar D."/>
        </authorList>
    </citation>
    <scope>NUCLEOTIDE SEQUENCE [LARGE SCALE GENOMIC DNA]</scope>
    <source>
        <strain evidence="2 3">SB3404</strain>
    </source>
</reference>
<protein>
    <submittedName>
        <fullName evidence="2">AAA family ATPase</fullName>
    </submittedName>
</protein>
<dbReference type="Proteomes" id="UP000477722">
    <property type="component" value="Unassembled WGS sequence"/>
</dbReference>
<dbReference type="EMBL" id="JAAKZZ010000730">
    <property type="protein sequence ID" value="NGO73426.1"/>
    <property type="molecule type" value="Genomic_DNA"/>
</dbReference>
<dbReference type="SUPFAM" id="SSF48452">
    <property type="entry name" value="TPR-like"/>
    <property type="match status" value="1"/>
</dbReference>
<organism evidence="2 3">
    <name type="scientific">Streptomyces boncukensis</name>
    <dbReference type="NCBI Taxonomy" id="2711219"/>
    <lineage>
        <taxon>Bacteria</taxon>
        <taxon>Bacillati</taxon>
        <taxon>Actinomycetota</taxon>
        <taxon>Actinomycetes</taxon>
        <taxon>Kitasatosporales</taxon>
        <taxon>Streptomycetaceae</taxon>
        <taxon>Streptomyces</taxon>
    </lineage>
</organism>
<dbReference type="SUPFAM" id="SSF52540">
    <property type="entry name" value="P-loop containing nucleoside triphosphate hydrolases"/>
    <property type="match status" value="1"/>
</dbReference>
<dbReference type="Pfam" id="PF13191">
    <property type="entry name" value="AAA_16"/>
    <property type="match status" value="1"/>
</dbReference>
<evidence type="ECO:0000313" key="3">
    <source>
        <dbReference type="Proteomes" id="UP000477722"/>
    </source>
</evidence>